<dbReference type="EMBL" id="JACQMJ010000005">
    <property type="protein sequence ID" value="MBI4132190.1"/>
    <property type="molecule type" value="Genomic_DNA"/>
</dbReference>
<name>A0A933DRI4_9BACT</name>
<dbReference type="InterPro" id="IPR027417">
    <property type="entry name" value="P-loop_NTPase"/>
</dbReference>
<reference evidence="1" key="1">
    <citation type="submission" date="2020-07" db="EMBL/GenBank/DDBJ databases">
        <title>Huge and variable diversity of episymbiotic CPR bacteria and DPANN archaea in groundwater ecosystems.</title>
        <authorList>
            <person name="He C.Y."/>
            <person name="Keren R."/>
            <person name="Whittaker M."/>
            <person name="Farag I.F."/>
            <person name="Doudna J."/>
            <person name="Cate J.H.D."/>
            <person name="Banfield J.F."/>
        </authorList>
    </citation>
    <scope>NUCLEOTIDE SEQUENCE</scope>
    <source>
        <strain evidence="1">NC_groundwater_1226_Ag_S-0.1um_59_124</strain>
    </source>
</reference>
<dbReference type="PANTHER" id="PTHR11669:SF8">
    <property type="entry name" value="DNA POLYMERASE III SUBUNIT DELTA"/>
    <property type="match status" value="1"/>
</dbReference>
<dbReference type="PANTHER" id="PTHR11669">
    <property type="entry name" value="REPLICATION FACTOR C / DNA POLYMERASE III GAMMA-TAU SUBUNIT"/>
    <property type="match status" value="1"/>
</dbReference>
<dbReference type="SUPFAM" id="SSF52540">
    <property type="entry name" value="P-loop containing nucleoside triphosphate hydrolases"/>
    <property type="match status" value="1"/>
</dbReference>
<evidence type="ECO:0000313" key="2">
    <source>
        <dbReference type="Proteomes" id="UP000704960"/>
    </source>
</evidence>
<evidence type="ECO:0000313" key="1">
    <source>
        <dbReference type="EMBL" id="MBI4132190.1"/>
    </source>
</evidence>
<proteinExistence type="predicted"/>
<dbReference type="InterPro" id="IPR050238">
    <property type="entry name" value="DNA_Rep/Repair_Clamp_Loader"/>
</dbReference>
<accession>A0A933DRI4</accession>
<dbReference type="Gene3D" id="3.40.50.300">
    <property type="entry name" value="P-loop containing nucleotide triphosphate hydrolases"/>
    <property type="match status" value="1"/>
</dbReference>
<gene>
    <name evidence="1" type="ORF">HY474_01015</name>
</gene>
<protein>
    <submittedName>
        <fullName evidence="1">AAA family ATPase</fullName>
    </submittedName>
</protein>
<dbReference type="Pfam" id="PF13177">
    <property type="entry name" value="DNA_pol3_delta2"/>
    <property type="match status" value="1"/>
</dbReference>
<organism evidence="1 2">
    <name type="scientific">Candidatus Sungiibacteriota bacterium</name>
    <dbReference type="NCBI Taxonomy" id="2750080"/>
    <lineage>
        <taxon>Bacteria</taxon>
        <taxon>Candidatus Sungiibacteriota</taxon>
    </lineage>
</organism>
<sequence length="339" mass="36598">MKHMLVGHQRNIRYFERVLVSGAIAHAYLFHGPEGVGKRTIALAVAGALFCPGNESKGLYGCGRCENCSLAASGSHPDFIILSPERLLVEEDLKRGPPAGRAGSPVRRAGIGIKNIHELERLLALAPWRGGRRIVLIDDAHVLSREAQSALLKTLEEPSAATVFFLITDQSDAFLPAIRSRCVPMGFTTVSDQDMAPLTAVLPAARRKLILEFAAGRPGVAVRLGADAEFFEEFQADQSDFTKVYRAHLGDQLALSEQASREPAAAAAFIRRLLLAERAQLIGSLPAAAAAGERADFIGSLLDRLMLLESTNVNRRLLMDAIFVELAIRPVLPEAAPAP</sequence>
<dbReference type="AlphaFoldDB" id="A0A933DRI4"/>
<dbReference type="Proteomes" id="UP000704960">
    <property type="component" value="Unassembled WGS sequence"/>
</dbReference>
<comment type="caution">
    <text evidence="1">The sequence shown here is derived from an EMBL/GenBank/DDBJ whole genome shotgun (WGS) entry which is preliminary data.</text>
</comment>
<dbReference type="CDD" id="cd00009">
    <property type="entry name" value="AAA"/>
    <property type="match status" value="1"/>
</dbReference>
<dbReference type="GO" id="GO:0006261">
    <property type="term" value="P:DNA-templated DNA replication"/>
    <property type="evidence" value="ECO:0007669"/>
    <property type="project" value="TreeGrafter"/>
</dbReference>